<name>A0ACC0NUS9_RHOML</name>
<evidence type="ECO:0000313" key="1">
    <source>
        <dbReference type="EMBL" id="KAI8556238.1"/>
    </source>
</evidence>
<comment type="caution">
    <text evidence="1">The sequence shown here is derived from an EMBL/GenBank/DDBJ whole genome shotgun (WGS) entry which is preliminary data.</text>
</comment>
<protein>
    <submittedName>
        <fullName evidence="1">Uncharacterized protein</fullName>
    </submittedName>
</protein>
<accession>A0ACC0NUS9</accession>
<gene>
    <name evidence="1" type="ORF">RHMOL_Rhmol05G0236800</name>
</gene>
<proteinExistence type="predicted"/>
<dbReference type="EMBL" id="CM046392">
    <property type="protein sequence ID" value="KAI8556238.1"/>
    <property type="molecule type" value="Genomic_DNA"/>
</dbReference>
<sequence length="189" mass="21021">MKGSHFYPANQYIPPFQIRLDCNFAISRDPNPDRQSRSEVESKWAQFSLRFKGARRKTHLNAQALLISKLIWESESLFLSLSKKRSTTQASHIRRPTGAPKYAGPPPPVPPSVDQPTTTDAAPRLAPRFSRLPPTHHTSMISSLLSLLHLTHSPLVAPPPTGNPKPATTTTTTTTTTISSLSQYMFRHC</sequence>
<dbReference type="Proteomes" id="UP001062846">
    <property type="component" value="Chromosome 5"/>
</dbReference>
<organism evidence="1 2">
    <name type="scientific">Rhododendron molle</name>
    <name type="common">Chinese azalea</name>
    <name type="synonym">Azalea mollis</name>
    <dbReference type="NCBI Taxonomy" id="49168"/>
    <lineage>
        <taxon>Eukaryota</taxon>
        <taxon>Viridiplantae</taxon>
        <taxon>Streptophyta</taxon>
        <taxon>Embryophyta</taxon>
        <taxon>Tracheophyta</taxon>
        <taxon>Spermatophyta</taxon>
        <taxon>Magnoliopsida</taxon>
        <taxon>eudicotyledons</taxon>
        <taxon>Gunneridae</taxon>
        <taxon>Pentapetalae</taxon>
        <taxon>asterids</taxon>
        <taxon>Ericales</taxon>
        <taxon>Ericaceae</taxon>
        <taxon>Ericoideae</taxon>
        <taxon>Rhodoreae</taxon>
        <taxon>Rhododendron</taxon>
    </lineage>
</organism>
<evidence type="ECO:0000313" key="2">
    <source>
        <dbReference type="Proteomes" id="UP001062846"/>
    </source>
</evidence>
<reference evidence="1" key="1">
    <citation type="submission" date="2022-02" db="EMBL/GenBank/DDBJ databases">
        <title>Plant Genome Project.</title>
        <authorList>
            <person name="Zhang R.-G."/>
        </authorList>
    </citation>
    <scope>NUCLEOTIDE SEQUENCE</scope>
    <source>
        <strain evidence="1">AT1</strain>
    </source>
</reference>
<keyword evidence="2" id="KW-1185">Reference proteome</keyword>